<comment type="caution">
    <text evidence="4">The sequence shown here is derived from an EMBL/GenBank/DDBJ whole genome shotgun (WGS) entry which is preliminary data.</text>
</comment>
<gene>
    <name evidence="4" type="ORF">H5P30_04465</name>
</gene>
<dbReference type="InterPro" id="IPR001466">
    <property type="entry name" value="Beta-lactam-related"/>
</dbReference>
<evidence type="ECO:0000256" key="1">
    <source>
        <dbReference type="SAM" id="SignalP"/>
    </source>
</evidence>
<dbReference type="Pfam" id="PF11954">
    <property type="entry name" value="DUF3471"/>
    <property type="match status" value="1"/>
</dbReference>
<dbReference type="PANTHER" id="PTHR46825">
    <property type="entry name" value="D-ALANYL-D-ALANINE-CARBOXYPEPTIDASE/ENDOPEPTIDASE AMPH"/>
    <property type="match status" value="1"/>
</dbReference>
<dbReference type="InterPro" id="IPR021860">
    <property type="entry name" value="Peptidase_S12_Pab87-rel_C"/>
</dbReference>
<dbReference type="InterPro" id="IPR050491">
    <property type="entry name" value="AmpC-like"/>
</dbReference>
<evidence type="ECO:0000259" key="2">
    <source>
        <dbReference type="Pfam" id="PF00144"/>
    </source>
</evidence>
<dbReference type="SUPFAM" id="SSF56601">
    <property type="entry name" value="beta-lactamase/transpeptidase-like"/>
    <property type="match status" value="1"/>
</dbReference>
<feature type="chain" id="PRO_5030926546" evidence="1">
    <location>
        <begin position="29"/>
        <end position="515"/>
    </location>
</feature>
<dbReference type="Pfam" id="PF00144">
    <property type="entry name" value="Beta-lactamase"/>
    <property type="match status" value="1"/>
</dbReference>
<name>A0A7X1AWE2_9BACT</name>
<dbReference type="EMBL" id="JACHVA010000045">
    <property type="protein sequence ID" value="MBC2601029.1"/>
    <property type="molecule type" value="Genomic_DNA"/>
</dbReference>
<dbReference type="Gene3D" id="2.40.128.600">
    <property type="match status" value="1"/>
</dbReference>
<dbReference type="Gene3D" id="3.40.710.10">
    <property type="entry name" value="DD-peptidase/beta-lactamase superfamily"/>
    <property type="match status" value="1"/>
</dbReference>
<reference evidence="4 5" key="1">
    <citation type="submission" date="2020-07" db="EMBL/GenBank/DDBJ databases">
        <authorList>
            <person name="Feng X."/>
        </authorList>
    </citation>
    <scope>NUCLEOTIDE SEQUENCE [LARGE SCALE GENOMIC DNA]</scope>
    <source>
        <strain evidence="4 5">JCM14086</strain>
    </source>
</reference>
<dbReference type="RefSeq" id="WP_185691757.1">
    <property type="nucleotide sequence ID" value="NZ_JACHVA010000045.1"/>
</dbReference>
<evidence type="ECO:0000313" key="4">
    <source>
        <dbReference type="EMBL" id="MBC2601029.1"/>
    </source>
</evidence>
<organism evidence="4 5">
    <name type="scientific">Puniceicoccus vermicola</name>
    <dbReference type="NCBI Taxonomy" id="388746"/>
    <lineage>
        <taxon>Bacteria</taxon>
        <taxon>Pseudomonadati</taxon>
        <taxon>Verrucomicrobiota</taxon>
        <taxon>Opitutia</taxon>
        <taxon>Puniceicoccales</taxon>
        <taxon>Puniceicoccaceae</taxon>
        <taxon>Puniceicoccus</taxon>
    </lineage>
</organism>
<dbReference type="InterPro" id="IPR012338">
    <property type="entry name" value="Beta-lactam/transpept-like"/>
</dbReference>
<keyword evidence="4" id="KW-0378">Hydrolase</keyword>
<dbReference type="PANTHER" id="PTHR46825:SF15">
    <property type="entry name" value="BETA-LACTAMASE-RELATED DOMAIN-CONTAINING PROTEIN"/>
    <property type="match status" value="1"/>
</dbReference>
<accession>A0A7X1AWE2</accession>
<dbReference type="Proteomes" id="UP000525652">
    <property type="component" value="Unassembled WGS sequence"/>
</dbReference>
<sequence>MNYSLARLSFSIALPFIGLFSASLPCSAAESTLPPDLDSYIESGMSEWQLPGLSIAVVKDGESILVKGYGVREAGGSEPVDENTVFAIGSASKAFTATALGMLVDQDEVQWNTKIHEIDPDFKLSDPWVTQEIRLSDLPSNHSGLSAVSEALWYGSGLTKEEIIDRLQYVPISEGFRYQFQYRNTMFLLAGEMIPHLVDQTWAEFLEAEIFAPLGMDRSLPTNVGVEDMDNVASPHLLGYDNQLIPVPYRDMTNIGPAGSIMSTASNLVPWLKLHLGQSEVPLLTEGTLRYLHTSQTPMWSISPDGAVRNSPFQLHSYCLGWTTESYKGLRLVWHNGNIDGMSAWVGLVPELGLGVAMLTNLDDCEFRTAVFYQIVDHVAGIDGDDQESQPLTRYENKITQRDEAEEEWQQLAASDIQPALDLANYAGQYHSDLLGTATIEVTGNRLTFVRTPEQTLELVPTAAGSNDFIGRHTNPNEDLRTGKVDVTFAVEDGKVLTLVDHSEGAPIPFTKVEK</sequence>
<evidence type="ECO:0000259" key="3">
    <source>
        <dbReference type="Pfam" id="PF11954"/>
    </source>
</evidence>
<feature type="domain" description="Peptidase S12 Pab87-related C-terminal" evidence="3">
    <location>
        <begin position="416"/>
        <end position="502"/>
    </location>
</feature>
<proteinExistence type="predicted"/>
<dbReference type="AlphaFoldDB" id="A0A7X1AWE2"/>
<keyword evidence="1" id="KW-0732">Signal</keyword>
<protein>
    <submittedName>
        <fullName evidence="4">Serine hydrolase</fullName>
    </submittedName>
</protein>
<feature type="signal peptide" evidence="1">
    <location>
        <begin position="1"/>
        <end position="28"/>
    </location>
</feature>
<evidence type="ECO:0000313" key="5">
    <source>
        <dbReference type="Proteomes" id="UP000525652"/>
    </source>
</evidence>
<dbReference type="GO" id="GO:0016787">
    <property type="term" value="F:hydrolase activity"/>
    <property type="evidence" value="ECO:0007669"/>
    <property type="project" value="UniProtKB-KW"/>
</dbReference>
<feature type="domain" description="Beta-lactamase-related" evidence="2">
    <location>
        <begin position="37"/>
        <end position="369"/>
    </location>
</feature>
<keyword evidence="5" id="KW-1185">Reference proteome</keyword>